<feature type="region of interest" description="Disordered" evidence="1">
    <location>
        <begin position="154"/>
        <end position="175"/>
    </location>
</feature>
<feature type="compositionally biased region" description="Basic and acidic residues" evidence="1">
    <location>
        <begin position="102"/>
        <end position="114"/>
    </location>
</feature>
<accession>A0A0K6S971</accession>
<protein>
    <submittedName>
        <fullName evidence="2">Uncharacterized protein</fullName>
    </submittedName>
</protein>
<name>A0A0K6S971_9ALVE</name>
<gene>
    <name evidence="2" type="ORF">Cvel_29164.t1</name>
</gene>
<feature type="region of interest" description="Disordered" evidence="1">
    <location>
        <begin position="60"/>
        <end position="130"/>
    </location>
</feature>
<dbReference type="AlphaFoldDB" id="A0A0K6S971"/>
<sequence length="175" mass="20114">MRFRFLEWNGVVFVHASLDFEFCRAKAAYSLGRMEGALEDYRWILANSKEMMGQAASKGLFSEERPKPGTGEEIAAETAALEKRRAEKERRERAAEPSYLPVERKAEEGGEGDAHTSTPSSASAEPRLSLEETTTLLTELRDLYKRRVHVQLYRLEASRRAAHRQTRRRGKERKR</sequence>
<feature type="compositionally biased region" description="Basic and acidic residues" evidence="1">
    <location>
        <begin position="80"/>
        <end position="95"/>
    </location>
</feature>
<proteinExistence type="predicted"/>
<organism evidence="2">
    <name type="scientific">Chromera velia CCMP2878</name>
    <dbReference type="NCBI Taxonomy" id="1169474"/>
    <lineage>
        <taxon>Eukaryota</taxon>
        <taxon>Sar</taxon>
        <taxon>Alveolata</taxon>
        <taxon>Colpodellida</taxon>
        <taxon>Chromeraceae</taxon>
        <taxon>Chromera</taxon>
    </lineage>
</organism>
<feature type="compositionally biased region" description="Basic residues" evidence="1">
    <location>
        <begin position="160"/>
        <end position="175"/>
    </location>
</feature>
<dbReference type="VEuPathDB" id="CryptoDB:Cvel_29164"/>
<evidence type="ECO:0000313" key="2">
    <source>
        <dbReference type="EMBL" id="CUC10226.1"/>
    </source>
</evidence>
<dbReference type="EMBL" id="CDMZ01003179">
    <property type="protein sequence ID" value="CUC10226.1"/>
    <property type="molecule type" value="Genomic_DNA"/>
</dbReference>
<evidence type="ECO:0000256" key="1">
    <source>
        <dbReference type="SAM" id="MobiDB-lite"/>
    </source>
</evidence>
<reference evidence="2" key="1">
    <citation type="submission" date="2014-11" db="EMBL/GenBank/DDBJ databases">
        <title>Molecular phylogeny of cliff fern family Woodsiaceae with morphological implications.</title>
        <authorList>
            <person name="Shao Y.-Z."/>
            <person name="Wei R."/>
            <person name="Zhang X.-C."/>
        </authorList>
    </citation>
    <scope>NUCLEOTIDE SEQUENCE</scope>
</reference>